<protein>
    <submittedName>
        <fullName evidence="2">Putative ATPase domain containing protein</fullName>
    </submittedName>
</protein>
<dbReference type="SUPFAM" id="SSF52540">
    <property type="entry name" value="P-loop containing nucleoside triphosphate hydrolases"/>
    <property type="match status" value="1"/>
</dbReference>
<feature type="domain" description="NadR/Ttd14 AAA" evidence="1">
    <location>
        <begin position="30"/>
        <end position="192"/>
    </location>
</feature>
<gene>
    <name evidence="2" type="ORF">MM415B05766_0006</name>
</gene>
<dbReference type="InterPro" id="IPR027417">
    <property type="entry name" value="P-loop_NTPase"/>
</dbReference>
<organism evidence="2">
    <name type="scientific">viral metagenome</name>
    <dbReference type="NCBI Taxonomy" id="1070528"/>
    <lineage>
        <taxon>unclassified sequences</taxon>
        <taxon>metagenomes</taxon>
        <taxon>organismal metagenomes</taxon>
    </lineage>
</organism>
<dbReference type="InterPro" id="IPR038727">
    <property type="entry name" value="NadR/Ttd14_AAA_dom"/>
</dbReference>
<name>A0A6M3LT63_9ZZZZ</name>
<dbReference type="EMBL" id="MT143544">
    <property type="protein sequence ID" value="QJA98003.1"/>
    <property type="molecule type" value="Genomic_DNA"/>
</dbReference>
<proteinExistence type="predicted"/>
<evidence type="ECO:0000259" key="1">
    <source>
        <dbReference type="Pfam" id="PF13521"/>
    </source>
</evidence>
<evidence type="ECO:0000313" key="2">
    <source>
        <dbReference type="EMBL" id="QJA98003.1"/>
    </source>
</evidence>
<sequence>MIKTPEEIKANGIERVTRAYKHEKKFVKKKIGILGSHGTGKTTLAYNLAAKYKNENPGLKVGFLSEVVRMCPFSINHDSTIASQLWIYHKQLIEEIELTERSDILICDRTILDNLAYSRNMAKTRDVQFEKIIDACFDQALKWMSTYDTIYFLRPSSPIVADGVRIDDVVFQKEIDNILARWVVEHKIATVQRSADDKIYDNNNEQEAITLALGKKHGSIFSSERL</sequence>
<dbReference type="AlphaFoldDB" id="A0A6M3LT63"/>
<dbReference type="Gene3D" id="3.40.50.300">
    <property type="entry name" value="P-loop containing nucleotide triphosphate hydrolases"/>
    <property type="match status" value="1"/>
</dbReference>
<accession>A0A6M3LT63</accession>
<reference evidence="2" key="1">
    <citation type="submission" date="2020-03" db="EMBL/GenBank/DDBJ databases">
        <title>The deep terrestrial virosphere.</title>
        <authorList>
            <person name="Holmfeldt K."/>
            <person name="Nilsson E."/>
            <person name="Simone D."/>
            <person name="Lopez-Fernandez M."/>
            <person name="Wu X."/>
            <person name="de Brujin I."/>
            <person name="Lundin D."/>
            <person name="Andersson A."/>
            <person name="Bertilsson S."/>
            <person name="Dopson M."/>
        </authorList>
    </citation>
    <scope>NUCLEOTIDE SEQUENCE</scope>
    <source>
        <strain evidence="2">MM415B05766</strain>
    </source>
</reference>
<dbReference type="Pfam" id="PF13521">
    <property type="entry name" value="AAA_28"/>
    <property type="match status" value="1"/>
</dbReference>